<feature type="compositionally biased region" description="Polar residues" evidence="3">
    <location>
        <begin position="623"/>
        <end position="632"/>
    </location>
</feature>
<feature type="region of interest" description="Disordered" evidence="3">
    <location>
        <begin position="623"/>
        <end position="678"/>
    </location>
</feature>
<feature type="compositionally biased region" description="Low complexity" evidence="3">
    <location>
        <begin position="1060"/>
        <end position="1071"/>
    </location>
</feature>
<feature type="compositionally biased region" description="Low complexity" evidence="3">
    <location>
        <begin position="326"/>
        <end position="367"/>
    </location>
</feature>
<dbReference type="Gene3D" id="1.10.1240.40">
    <property type="entry name" value="ENT domain"/>
    <property type="match status" value="2"/>
</dbReference>
<dbReference type="InterPro" id="IPR033482">
    <property type="entry name" value="EMSY"/>
</dbReference>
<reference evidence="5" key="3">
    <citation type="submission" date="2025-09" db="UniProtKB">
        <authorList>
            <consortium name="Ensembl"/>
        </authorList>
    </citation>
    <scope>IDENTIFICATION</scope>
    <source>
        <strain evidence="5">2N</strain>
    </source>
</reference>
<dbReference type="SMART" id="SM01191">
    <property type="entry name" value="ENT"/>
    <property type="match status" value="1"/>
</dbReference>
<dbReference type="Bgee" id="ENSCPOG00000010198">
    <property type="expression patterns" value="Expressed in testis and 13 other cell types or tissues"/>
</dbReference>
<sequence>MPVVWPTLLDLSRDECKRILRKLELEAYAGVITALRAQGDLTKEKKDLLGELSKVLSMSGPNSSSEWSIEGRRLVPLMPRLVPQTAFTVTANAVANAAIQHNASLPVPAETGSKEGVSCSDEDEKPRKRRRTNSSSSSPVVLKEVPKAVVPVSKTITVPVSGSPKMSNIMQSIANSLPPHMSPVKITFTKPSTQTTNTTTQKVIIVTTSPSSTFVPNILSKSHNYAAVTKLVPTSVIASTTQKPPVVITASQSSLVSSSSSGSSSSTPSPIPSTVAVTAVVSSTPSVVMSTVAQGVSTSAIKMATTRLPSPKSLVSTPTQILAQFPKQHQQSPKQQLHQVQQQAQPSVAQPSLVSHQQQPQQSSLPPGIKPTIQIKQESGVKIITQQVQPSKILPKPVTATLPTSSNSPIMVVSSNGAIMTTKLVTTPTGTQATYTRPTVSPSIGRMAATPGAATYVKTTSGSIITVVPKSLATLGGKIISSNIVSGTTTKITTIPMSSKPNVIVVQKTTGKGTTIQGLPGKNVVTTLLNAGGEKTIQTVPTGAKPAIITATRPITKMIVTQPKGIGSTVQPAAKIIPTKIVYGQQGKTQVLIKPKPVTFQATVVSEQTRQLVTETLQQASRVAEAGNSSVQEGKEEPQSYTDSSSSSTESSQSSQVSHRSQPQQPSQAQRTLLQHVAQSQTATQTSVVVKSIPASSPGAITHIMQQGALSSHTAFTKHSEELGTEEGEVEEMDTLDPQTGLFYRSALTQSQSAKQQKLSQPQLEQTQLQVKTLQCFQTKQKQTIHLQADQLQHKLPQMPQLSIRHQKLTPLQQEQAQPKPDVQHTQHPMVAKDRQLPTLMAQPPQTVVQVLAVKTTQQLPKLQQAPNQPKIYVQPQTPQSQMSLPASSEKQPASQASEKTAVSDILKMSLMEAQIDTNVEHMIVDPPKKALATSMLTGEAGSLPSTHMVVAGIKCRESCSSPSAVGPPLTTRKIDVPGVHTTGQFMRIQNVGQKKTEESPAEIIIQAIPQYAIPCHSSSNVVVEPSGLLELNNFTSQQLDDDETAMEQDIDSSTEDGTEPSPSRSSAERS</sequence>
<reference evidence="6" key="1">
    <citation type="journal article" date="2011" name="Nature">
        <title>A high-resolution map of human evolutionary constraint using 29 mammals.</title>
        <authorList>
            <person name="Lindblad-Toh K."/>
            <person name="Garber M."/>
            <person name="Zuk O."/>
            <person name="Lin M.F."/>
            <person name="Parker B.J."/>
            <person name="Washietl S."/>
            <person name="Kheradpour P."/>
            <person name="Ernst J."/>
            <person name="Jordan G."/>
            <person name="Mauceli E."/>
            <person name="Ward L.D."/>
            <person name="Lowe C.B."/>
            <person name="Holloway A.K."/>
            <person name="Clamp M."/>
            <person name="Gnerre S."/>
            <person name="Alfoldi J."/>
            <person name="Beal K."/>
            <person name="Chang J."/>
            <person name="Clawson H."/>
            <person name="Cuff J."/>
            <person name="Di Palma F."/>
            <person name="Fitzgerald S."/>
            <person name="Flicek P."/>
            <person name="Guttman M."/>
            <person name="Hubisz M.J."/>
            <person name="Jaffe D.B."/>
            <person name="Jungreis I."/>
            <person name="Kent W.J."/>
            <person name="Kostka D."/>
            <person name="Lara M."/>
            <person name="Martins A.L."/>
            <person name="Massingham T."/>
            <person name="Moltke I."/>
            <person name="Raney B.J."/>
            <person name="Rasmussen M.D."/>
            <person name="Robinson J."/>
            <person name="Stark A."/>
            <person name="Vilella A.J."/>
            <person name="Wen J."/>
            <person name="Xie X."/>
            <person name="Zody M.C."/>
            <person name="Baldwin J."/>
            <person name="Bloom T."/>
            <person name="Chin C.W."/>
            <person name="Heiman D."/>
            <person name="Nicol R."/>
            <person name="Nusbaum C."/>
            <person name="Young S."/>
            <person name="Wilkinson J."/>
            <person name="Worley K.C."/>
            <person name="Kovar C.L."/>
            <person name="Muzny D.M."/>
            <person name="Gibbs R.A."/>
            <person name="Cree A."/>
            <person name="Dihn H.H."/>
            <person name="Fowler G."/>
            <person name="Jhangiani S."/>
            <person name="Joshi V."/>
            <person name="Lee S."/>
            <person name="Lewis L.R."/>
            <person name="Nazareth L.V."/>
            <person name="Okwuonu G."/>
            <person name="Santibanez J."/>
            <person name="Warren W.C."/>
            <person name="Mardis E.R."/>
            <person name="Weinstock G.M."/>
            <person name="Wilson R.K."/>
            <person name="Delehaunty K."/>
            <person name="Dooling D."/>
            <person name="Fronik C."/>
            <person name="Fulton L."/>
            <person name="Fulton B."/>
            <person name="Graves T."/>
            <person name="Minx P."/>
            <person name="Sodergren E."/>
            <person name="Birney E."/>
            <person name="Margulies E.H."/>
            <person name="Herrero J."/>
            <person name="Green E.D."/>
            <person name="Haussler D."/>
            <person name="Siepel A."/>
            <person name="Goldman N."/>
            <person name="Pollard K.S."/>
            <person name="Pedersen J.S."/>
            <person name="Lander E.S."/>
            <person name="Kellis M."/>
        </authorList>
    </citation>
    <scope>NUCLEOTIDE SEQUENCE [LARGE SCALE GENOMIC DNA]</scope>
    <source>
        <strain evidence="6">2N</strain>
    </source>
</reference>
<dbReference type="SUPFAM" id="SSF158639">
    <property type="entry name" value="ENT-like"/>
    <property type="match status" value="1"/>
</dbReference>
<keyword evidence="2" id="KW-0539">Nucleus</keyword>
<dbReference type="InterPro" id="IPR036142">
    <property type="entry name" value="ENT_dom-like_sf"/>
</dbReference>
<keyword evidence="6" id="KW-1185">Reference proteome</keyword>
<dbReference type="EMBL" id="AAKN02038097">
    <property type="status" value="NOT_ANNOTATED_CDS"/>
    <property type="molecule type" value="Genomic_DNA"/>
</dbReference>
<protein>
    <submittedName>
        <fullName evidence="5">EMSY transcriptional repressor, BRCA2 interacting</fullName>
    </submittedName>
</protein>
<evidence type="ECO:0000256" key="1">
    <source>
        <dbReference type="ARBA" id="ARBA00004123"/>
    </source>
</evidence>
<dbReference type="Proteomes" id="UP000005447">
    <property type="component" value="Unassembled WGS sequence"/>
</dbReference>
<dbReference type="AlphaFoldDB" id="A0A286XV05"/>
<proteinExistence type="predicted"/>
<dbReference type="GeneTree" id="ENSGT00390000009554"/>
<evidence type="ECO:0000256" key="3">
    <source>
        <dbReference type="SAM" id="MobiDB-lite"/>
    </source>
</evidence>
<dbReference type="GO" id="GO:0006355">
    <property type="term" value="P:regulation of DNA-templated transcription"/>
    <property type="evidence" value="ECO:0007669"/>
    <property type="project" value="InterPro"/>
</dbReference>
<feature type="region of interest" description="Disordered" evidence="3">
    <location>
        <begin position="106"/>
        <end position="140"/>
    </location>
</feature>
<dbReference type="InterPro" id="IPR005491">
    <property type="entry name" value="ENT_dom"/>
</dbReference>
<evidence type="ECO:0000313" key="5">
    <source>
        <dbReference type="Ensembl" id="ENSCPOP00000029363.1"/>
    </source>
</evidence>
<evidence type="ECO:0000256" key="2">
    <source>
        <dbReference type="ARBA" id="ARBA00023242"/>
    </source>
</evidence>
<feature type="region of interest" description="Disordered" evidence="3">
    <location>
        <begin position="877"/>
        <end position="900"/>
    </location>
</feature>
<feature type="domain" description="ENT" evidence="4">
    <location>
        <begin position="16"/>
        <end position="73"/>
    </location>
</feature>
<feature type="region of interest" description="Disordered" evidence="3">
    <location>
        <begin position="326"/>
        <end position="370"/>
    </location>
</feature>
<evidence type="ECO:0000259" key="4">
    <source>
        <dbReference type="SMART" id="SM01191"/>
    </source>
</evidence>
<gene>
    <name evidence="5" type="primary">EMSY</name>
</gene>
<dbReference type="PANTHER" id="PTHR16500">
    <property type="entry name" value="BRCA2-INTERACTING TRANSCRIPTIONAL REPRESSOR EMSY"/>
    <property type="match status" value="1"/>
</dbReference>
<dbReference type="Ensembl" id="ENSCPOT00000033903.1">
    <property type="protein sequence ID" value="ENSCPOP00000029363.1"/>
    <property type="gene ID" value="ENSCPOG00000010198.4"/>
</dbReference>
<dbReference type="EMBL" id="AAKN02038096">
    <property type="status" value="NOT_ANNOTATED_CDS"/>
    <property type="molecule type" value="Genomic_DNA"/>
</dbReference>
<dbReference type="VEuPathDB" id="HostDB:ENSCPOG00000010198"/>
<name>A0A286XV05_CAVPO</name>
<organism evidence="5 6">
    <name type="scientific">Cavia porcellus</name>
    <name type="common">Guinea pig</name>
    <dbReference type="NCBI Taxonomy" id="10141"/>
    <lineage>
        <taxon>Eukaryota</taxon>
        <taxon>Metazoa</taxon>
        <taxon>Chordata</taxon>
        <taxon>Craniata</taxon>
        <taxon>Vertebrata</taxon>
        <taxon>Euteleostomi</taxon>
        <taxon>Mammalia</taxon>
        <taxon>Eutheria</taxon>
        <taxon>Euarchontoglires</taxon>
        <taxon>Glires</taxon>
        <taxon>Rodentia</taxon>
        <taxon>Hystricomorpha</taxon>
        <taxon>Caviidae</taxon>
        <taxon>Cavia</taxon>
    </lineage>
</organism>
<comment type="subcellular location">
    <subcellularLocation>
        <location evidence="1">Nucleus</location>
    </subcellularLocation>
</comment>
<reference evidence="5" key="2">
    <citation type="submission" date="2025-08" db="UniProtKB">
        <authorList>
            <consortium name="Ensembl"/>
        </authorList>
    </citation>
    <scope>IDENTIFICATION</scope>
    <source>
        <strain evidence="5">2N</strain>
    </source>
</reference>
<accession>A0A286XV05</accession>
<dbReference type="PANTHER" id="PTHR16500:SF3">
    <property type="entry name" value="BRCA2-INTERACTING TRANSCRIPTIONAL REPRESSOR EMSY"/>
    <property type="match status" value="1"/>
</dbReference>
<feature type="compositionally biased region" description="Low complexity" evidence="3">
    <location>
        <begin position="639"/>
        <end position="670"/>
    </location>
</feature>
<dbReference type="GO" id="GO:0005654">
    <property type="term" value="C:nucleoplasm"/>
    <property type="evidence" value="ECO:0007669"/>
    <property type="project" value="TreeGrafter"/>
</dbReference>
<dbReference type="EMBL" id="AAKN02038098">
    <property type="status" value="NOT_ANNOTATED_CDS"/>
    <property type="molecule type" value="Genomic_DNA"/>
</dbReference>
<dbReference type="Pfam" id="PF03735">
    <property type="entry name" value="ENT"/>
    <property type="match status" value="1"/>
</dbReference>
<feature type="region of interest" description="Disordered" evidence="3">
    <location>
        <begin position="1037"/>
        <end position="1071"/>
    </location>
</feature>
<evidence type="ECO:0000313" key="6">
    <source>
        <dbReference type="Proteomes" id="UP000005447"/>
    </source>
</evidence>
<feature type="compositionally biased region" description="Acidic residues" evidence="3">
    <location>
        <begin position="1040"/>
        <end position="1059"/>
    </location>
</feature>